<dbReference type="EMBL" id="JASJQH010002399">
    <property type="protein sequence ID" value="KAK9760225.1"/>
    <property type="molecule type" value="Genomic_DNA"/>
</dbReference>
<sequence>MFRKAVDVVKIVNNLKHFSQTPVPSPFDESITGVNVLVPVSVGSASSDLSR</sequence>
<protein>
    <submittedName>
        <fullName evidence="1">Uncharacterized protein</fullName>
    </submittedName>
</protein>
<evidence type="ECO:0000313" key="2">
    <source>
        <dbReference type="Proteomes" id="UP001479436"/>
    </source>
</evidence>
<dbReference type="Proteomes" id="UP001479436">
    <property type="component" value="Unassembled WGS sequence"/>
</dbReference>
<name>A0ABR2WFG4_9FUNG</name>
<comment type="caution">
    <text evidence="1">The sequence shown here is derived from an EMBL/GenBank/DDBJ whole genome shotgun (WGS) entry which is preliminary data.</text>
</comment>
<organism evidence="1 2">
    <name type="scientific">Basidiobolus ranarum</name>
    <dbReference type="NCBI Taxonomy" id="34480"/>
    <lineage>
        <taxon>Eukaryota</taxon>
        <taxon>Fungi</taxon>
        <taxon>Fungi incertae sedis</taxon>
        <taxon>Zoopagomycota</taxon>
        <taxon>Entomophthoromycotina</taxon>
        <taxon>Basidiobolomycetes</taxon>
        <taxon>Basidiobolales</taxon>
        <taxon>Basidiobolaceae</taxon>
        <taxon>Basidiobolus</taxon>
    </lineage>
</organism>
<keyword evidence="2" id="KW-1185">Reference proteome</keyword>
<proteinExistence type="predicted"/>
<gene>
    <name evidence="1" type="ORF">K7432_015994</name>
</gene>
<evidence type="ECO:0000313" key="1">
    <source>
        <dbReference type="EMBL" id="KAK9760225.1"/>
    </source>
</evidence>
<accession>A0ABR2WFG4</accession>
<reference evidence="1 2" key="1">
    <citation type="submission" date="2023-04" db="EMBL/GenBank/DDBJ databases">
        <title>Genome of Basidiobolus ranarum AG-B5.</title>
        <authorList>
            <person name="Stajich J.E."/>
            <person name="Carter-House D."/>
            <person name="Gryganskyi A."/>
        </authorList>
    </citation>
    <scope>NUCLEOTIDE SEQUENCE [LARGE SCALE GENOMIC DNA]</scope>
    <source>
        <strain evidence="1 2">AG-B5</strain>
    </source>
</reference>